<reference evidence="1 2" key="1">
    <citation type="submission" date="2016-10" db="EMBL/GenBank/DDBJ databases">
        <title>Complete Genome Sequence of Peptococcaceae strain DCMF.</title>
        <authorList>
            <person name="Edwards R.J."/>
            <person name="Holland S.I."/>
            <person name="Deshpande N.P."/>
            <person name="Wong Y.K."/>
            <person name="Ertan H."/>
            <person name="Manefield M."/>
            <person name="Russell T.L."/>
            <person name="Lee M.J."/>
        </authorList>
    </citation>
    <scope>NUCLEOTIDE SEQUENCE [LARGE SCALE GENOMIC DNA]</scope>
    <source>
        <strain evidence="1 2">DCMF</strain>
    </source>
</reference>
<evidence type="ECO:0000313" key="2">
    <source>
        <dbReference type="Proteomes" id="UP000323521"/>
    </source>
</evidence>
<dbReference type="SUPFAM" id="SSF53756">
    <property type="entry name" value="UDP-Glycosyltransferase/glycogen phosphorylase"/>
    <property type="match status" value="1"/>
</dbReference>
<dbReference type="KEGG" id="fwa:DCMF_11975"/>
<organism evidence="1 2">
    <name type="scientific">Formimonas warabiya</name>
    <dbReference type="NCBI Taxonomy" id="1761012"/>
    <lineage>
        <taxon>Bacteria</taxon>
        <taxon>Bacillati</taxon>
        <taxon>Bacillota</taxon>
        <taxon>Clostridia</taxon>
        <taxon>Eubacteriales</taxon>
        <taxon>Peptococcaceae</taxon>
        <taxon>Candidatus Formimonas</taxon>
    </lineage>
</organism>
<sequence>MTEYPEEYHDILYLFNSFSQYQGLKTAMEKPKVKKSFQIKNLFARPRQKVVVIYPPTIDWHWMKQRPQQLMEQFALHGYEVYYCNMTQCADRAPEQVQQNLTVVHDHKKFLREIVPVIKSEGKKILVWTSWSKLALLVDQYFPDFVIYDYLDDFPSWAPYLSKMVHRADLVVSTAGKLKNHIVQDFPGKACYLIPNGCDIKHFQRYRHTPPPDKPAEFRGHAGPIIGYIGAWAPWVDKDLVEQIAYTFPRALVAIVGAEFMETPIQSVVNVVHAGLKPYEFLPQYAYYCDVCLIPFRINQVTISTNPIKMYEYLAAGKPVVATDLPEVRNVPHVYVSKHDREFISHLDGILSHPFHFDQDAVNQWLSAHTWERRFQDIDGILKKEFAI</sequence>
<evidence type="ECO:0008006" key="3">
    <source>
        <dbReference type="Google" id="ProtNLM"/>
    </source>
</evidence>
<dbReference type="EMBL" id="CP017634">
    <property type="protein sequence ID" value="ATW25393.1"/>
    <property type="molecule type" value="Genomic_DNA"/>
</dbReference>
<dbReference type="Gene3D" id="3.40.50.2000">
    <property type="entry name" value="Glycogen Phosphorylase B"/>
    <property type="match status" value="1"/>
</dbReference>
<keyword evidence="2" id="KW-1185">Reference proteome</keyword>
<name>A0A3G1KSA3_FORW1</name>
<dbReference type="PANTHER" id="PTHR12526">
    <property type="entry name" value="GLYCOSYLTRANSFERASE"/>
    <property type="match status" value="1"/>
</dbReference>
<protein>
    <recommendedName>
        <fullName evidence="3">Glycosyltransferase family 1 protein</fullName>
    </recommendedName>
</protein>
<dbReference type="Proteomes" id="UP000323521">
    <property type="component" value="Chromosome"/>
</dbReference>
<accession>A0A3G1KSA3</accession>
<dbReference type="AlphaFoldDB" id="A0A3G1KSA3"/>
<gene>
    <name evidence="1" type="ORF">DCMF_11975</name>
</gene>
<evidence type="ECO:0000313" key="1">
    <source>
        <dbReference type="EMBL" id="ATW25393.1"/>
    </source>
</evidence>
<proteinExistence type="predicted"/>
<dbReference type="PANTHER" id="PTHR12526:SF622">
    <property type="entry name" value="GLYCOSYLTRANSFERASE (GROUP I)"/>
    <property type="match status" value="1"/>
</dbReference>